<protein>
    <recommendedName>
        <fullName evidence="6">RING-type domain-containing protein</fullName>
    </recommendedName>
</protein>
<dbReference type="PANTHER" id="PTHR47662:SF1">
    <property type="entry name" value="RING-TYPE DOMAIN-CONTAINING PROTEIN"/>
    <property type="match status" value="1"/>
</dbReference>
<keyword evidence="5" id="KW-1133">Transmembrane helix</keyword>
<keyword evidence="5" id="KW-0812">Transmembrane</keyword>
<keyword evidence="5" id="KW-0472">Membrane</keyword>
<accession>A5B787</accession>
<proteinExistence type="predicted"/>
<evidence type="ECO:0000256" key="1">
    <source>
        <dbReference type="ARBA" id="ARBA00022723"/>
    </source>
</evidence>
<feature type="transmembrane region" description="Helical" evidence="5">
    <location>
        <begin position="6"/>
        <end position="24"/>
    </location>
</feature>
<dbReference type="OrthoDB" id="9984778at2759"/>
<dbReference type="SMART" id="SM00184">
    <property type="entry name" value="RING"/>
    <property type="match status" value="2"/>
</dbReference>
<dbReference type="PROSITE" id="PS50089">
    <property type="entry name" value="ZF_RING_2"/>
    <property type="match status" value="2"/>
</dbReference>
<dbReference type="PANTHER" id="PTHR47662">
    <property type="entry name" value="RING-TYPE DOMAIN-CONTAINING PROTEIN"/>
    <property type="match status" value="1"/>
</dbReference>
<evidence type="ECO:0000256" key="4">
    <source>
        <dbReference type="PROSITE-ProRule" id="PRU00175"/>
    </source>
</evidence>
<reference evidence="7" key="1">
    <citation type="journal article" date="2007" name="PLoS ONE">
        <title>The first genome sequence of an elite grapevine cultivar (Pinot noir Vitis vinifera L.): coping with a highly heterozygous genome.</title>
        <authorList>
            <person name="Velasco R."/>
            <person name="Zharkikh A."/>
            <person name="Troggio M."/>
            <person name="Cartwright D.A."/>
            <person name="Cestaro A."/>
            <person name="Pruss D."/>
            <person name="Pindo M."/>
            <person name="FitzGerald L.M."/>
            <person name="Vezzulli S."/>
            <person name="Reid J."/>
            <person name="Malacarne G."/>
            <person name="Iliev D."/>
            <person name="Coppola G."/>
            <person name="Wardell B."/>
            <person name="Micheletti D."/>
            <person name="Macalma T."/>
            <person name="Facci M."/>
            <person name="Mitchell J.T."/>
            <person name="Perazzolli M."/>
            <person name="Eldredge G."/>
            <person name="Gatto P."/>
            <person name="Oyzerski R."/>
            <person name="Moretto M."/>
            <person name="Gutin N."/>
            <person name="Stefanini M."/>
            <person name="Chen Y."/>
            <person name="Segala C."/>
            <person name="Davenport C."/>
            <person name="Dematte L."/>
            <person name="Mraz A."/>
            <person name="Battilana J."/>
            <person name="Stormo K."/>
            <person name="Costa F."/>
            <person name="Tao Q."/>
            <person name="Si-Ammour A."/>
            <person name="Harkins T."/>
            <person name="Lackey A."/>
            <person name="Perbost C."/>
            <person name="Taillon B."/>
            <person name="Stella A."/>
            <person name="Solovyev V."/>
            <person name="Fawcett J.A."/>
            <person name="Sterck L."/>
            <person name="Vandepoele K."/>
            <person name="Grando S.M."/>
            <person name="Toppo S."/>
            <person name="Moser C."/>
            <person name="Lanchbury J."/>
            <person name="Bogden R."/>
            <person name="Skolnick M."/>
            <person name="Sgaramella V."/>
            <person name="Bhatnagar S.K."/>
            <person name="Fontana P."/>
            <person name="Gutin A."/>
            <person name="Van de Peer Y."/>
            <person name="Salamini F."/>
            <person name="Viola R."/>
        </authorList>
    </citation>
    <scope>NUCLEOTIDE SEQUENCE</scope>
</reference>
<feature type="domain" description="RING-type" evidence="6">
    <location>
        <begin position="95"/>
        <end position="137"/>
    </location>
</feature>
<dbReference type="EMBL" id="AM449058">
    <property type="protein sequence ID" value="CAN82925.1"/>
    <property type="molecule type" value="Genomic_DNA"/>
</dbReference>
<dbReference type="SMART" id="SM00744">
    <property type="entry name" value="RINGv"/>
    <property type="match status" value="2"/>
</dbReference>
<organism evidence="7">
    <name type="scientific">Vitis vinifera</name>
    <name type="common">Grape</name>
    <dbReference type="NCBI Taxonomy" id="29760"/>
    <lineage>
        <taxon>Eukaryota</taxon>
        <taxon>Viridiplantae</taxon>
        <taxon>Streptophyta</taxon>
        <taxon>Embryophyta</taxon>
        <taxon>Tracheophyta</taxon>
        <taxon>Spermatophyta</taxon>
        <taxon>Magnoliopsida</taxon>
        <taxon>eudicotyledons</taxon>
        <taxon>Gunneridae</taxon>
        <taxon>Pentapetalae</taxon>
        <taxon>rosids</taxon>
        <taxon>Vitales</taxon>
        <taxon>Vitaceae</taxon>
        <taxon>Viteae</taxon>
        <taxon>Vitis</taxon>
    </lineage>
</organism>
<dbReference type="SUPFAM" id="SSF57850">
    <property type="entry name" value="RING/U-box"/>
    <property type="match status" value="2"/>
</dbReference>
<gene>
    <name evidence="7" type="ORF">VITISV_039591</name>
</gene>
<sequence>MNFLLTSSPLFLFPILMLCTFIFIRHELFPKFIPQSIMSNYITPTASHLAWAWDFLLHYSLFPNSHKINVHENFDQGLNIGLYEPEEGSNEVVECAVCLCKIEEGEEVRELRCGHMFHRDCLDRWLGHRNGTCPLCRSCTAPSRMVNEVGEEVIVVKFSSSSPGNRTFPLYFSSRFLHLPEVIPRLIMVNYIVLPITHFKWAWSFLFHRFSFASYTLGMLENGEEELRIGHYKVKLGSEESEEECAVCLCKIEEGDEISDLRCDHLFHKVCLDRWVQYKRSTCPLCRDSLAPCRAVAELGQEVLVFRFCSFSSGDRNSWWLR</sequence>
<evidence type="ECO:0000256" key="3">
    <source>
        <dbReference type="ARBA" id="ARBA00022833"/>
    </source>
</evidence>
<feature type="domain" description="RING-type" evidence="6">
    <location>
        <begin position="245"/>
        <end position="287"/>
    </location>
</feature>
<dbReference type="ExpressionAtlas" id="A5B787">
    <property type="expression patterns" value="baseline"/>
</dbReference>
<evidence type="ECO:0000259" key="6">
    <source>
        <dbReference type="PROSITE" id="PS50089"/>
    </source>
</evidence>
<dbReference type="InterPro" id="IPR013083">
    <property type="entry name" value="Znf_RING/FYVE/PHD"/>
</dbReference>
<dbReference type="CDD" id="cd16454">
    <property type="entry name" value="RING-H2_PA-TM-RING"/>
    <property type="match status" value="1"/>
</dbReference>
<evidence type="ECO:0000313" key="7">
    <source>
        <dbReference type="EMBL" id="CAN82925.1"/>
    </source>
</evidence>
<dbReference type="InterPro" id="IPR011016">
    <property type="entry name" value="Znf_RING-CH"/>
</dbReference>
<dbReference type="Gene3D" id="3.30.40.10">
    <property type="entry name" value="Zinc/RING finger domain, C3HC4 (zinc finger)"/>
    <property type="match status" value="2"/>
</dbReference>
<evidence type="ECO:0000256" key="5">
    <source>
        <dbReference type="SAM" id="Phobius"/>
    </source>
</evidence>
<keyword evidence="1" id="KW-0479">Metal-binding</keyword>
<name>A5B787_VITVI</name>
<dbReference type="AlphaFoldDB" id="A5B787"/>
<dbReference type="GO" id="GO:0008270">
    <property type="term" value="F:zinc ion binding"/>
    <property type="evidence" value="ECO:0007669"/>
    <property type="project" value="UniProtKB-KW"/>
</dbReference>
<evidence type="ECO:0000256" key="2">
    <source>
        <dbReference type="ARBA" id="ARBA00022771"/>
    </source>
</evidence>
<dbReference type="InterPro" id="IPR001841">
    <property type="entry name" value="Znf_RING"/>
</dbReference>
<keyword evidence="3" id="KW-0862">Zinc</keyword>
<dbReference type="Pfam" id="PF13639">
    <property type="entry name" value="zf-RING_2"/>
    <property type="match status" value="2"/>
</dbReference>
<keyword evidence="2 4" id="KW-0863">Zinc-finger</keyword>